<evidence type="ECO:0000313" key="1">
    <source>
        <dbReference type="EMBL" id="MBV6340974.1"/>
    </source>
</evidence>
<reference evidence="1 2" key="1">
    <citation type="journal article" date="2020" name="J Geophys Res Biogeosci">
        <title>Magnetotaxis as an Adaptation to Enable Bacterial Shuttling of Microbial Sulfur and Sulfur Cycling Across Aquatic Oxic#Anoxic Interfaces.</title>
        <authorList>
            <person name="Li J."/>
            <person name="Liu P."/>
            <person name="Wang J."/>
            <person name="Roberts A.P."/>
            <person name="Pan Y."/>
        </authorList>
    </citation>
    <scope>NUCLEOTIDE SEQUENCE [LARGE SCALE GENOMIC DNA]</scope>
    <source>
        <strain evidence="1 2">MYR-1_YQ</strain>
    </source>
</reference>
<evidence type="ECO:0000313" key="2">
    <source>
        <dbReference type="Proteomes" id="UP001196980"/>
    </source>
</evidence>
<comment type="caution">
    <text evidence="1">The sequence shown here is derived from an EMBL/GenBank/DDBJ whole genome shotgun (WGS) entry which is preliminary data.</text>
</comment>
<organism evidence="1 2">
    <name type="scientific">Candidatus Magnetobacterium casense</name>
    <dbReference type="NCBI Taxonomy" id="1455061"/>
    <lineage>
        <taxon>Bacteria</taxon>
        <taxon>Pseudomonadati</taxon>
        <taxon>Nitrospirota</taxon>
        <taxon>Thermodesulfovibrionia</taxon>
        <taxon>Thermodesulfovibrionales</taxon>
        <taxon>Candidatus Magnetobacteriaceae</taxon>
        <taxon>Candidatus Magnetobacterium</taxon>
    </lineage>
</organism>
<dbReference type="EMBL" id="JABXWD010000062">
    <property type="protein sequence ID" value="MBV6340974.1"/>
    <property type="molecule type" value="Genomic_DNA"/>
</dbReference>
<sequence length="169" mass="18995">MNSLLETVRKVMCIFNEEYPGKFAVTPAREAIWLKLLDGFDVDLIFAAALQLVSTRPDWPPDVATLRNLVVTYAGGELEEPSALVAWEHVHEVINGGDHKKLTALELRALKMTGSTYDLARSEMPGADRAHFLKVFAELLLERRSARGTLPEVKNLVERQKERLLKNGK</sequence>
<accession>A0ABS6RY67</accession>
<keyword evidence="2" id="KW-1185">Reference proteome</keyword>
<dbReference type="RefSeq" id="WP_218251588.1">
    <property type="nucleotide sequence ID" value="NZ_JABXWD010000062.1"/>
</dbReference>
<name>A0ABS6RY67_9BACT</name>
<gene>
    <name evidence="1" type="ORF">HWQ67_05205</name>
</gene>
<protein>
    <recommendedName>
        <fullName evidence="3">Replicative helicase inhibitor G39P N-terminal domain-containing protein</fullName>
    </recommendedName>
</protein>
<evidence type="ECO:0008006" key="3">
    <source>
        <dbReference type="Google" id="ProtNLM"/>
    </source>
</evidence>
<dbReference type="Proteomes" id="UP001196980">
    <property type="component" value="Unassembled WGS sequence"/>
</dbReference>
<proteinExistence type="predicted"/>